<comment type="subcellular location">
    <subcellularLocation>
        <location evidence="1">Cell membrane</location>
        <topology evidence="1">Multi-pass membrane protein</topology>
    </subcellularLocation>
</comment>
<dbReference type="STRING" id="619805.SAMN05660477_00340"/>
<dbReference type="Gene3D" id="3.30.460.20">
    <property type="entry name" value="CorA soluble domain-like"/>
    <property type="match status" value="1"/>
</dbReference>
<dbReference type="PANTHER" id="PTHR46494">
    <property type="entry name" value="CORA FAMILY METAL ION TRANSPORTER (EUROFUNG)"/>
    <property type="match status" value="1"/>
</dbReference>
<keyword evidence="9 12" id="KW-0472">Membrane</keyword>
<name>A0A1T5CTQ2_9FLAO</name>
<organism evidence="13 14">
    <name type="scientific">Soonwooa buanensis</name>
    <dbReference type="NCBI Taxonomy" id="619805"/>
    <lineage>
        <taxon>Bacteria</taxon>
        <taxon>Pseudomonadati</taxon>
        <taxon>Bacteroidota</taxon>
        <taxon>Flavobacteriia</taxon>
        <taxon>Flavobacteriales</taxon>
        <taxon>Weeksellaceae</taxon>
        <taxon>Chryseobacterium group</taxon>
        <taxon>Soonwooa</taxon>
    </lineage>
</organism>
<comment type="catalytic activity">
    <reaction evidence="10">
        <text>Mg(2+)(in) = Mg(2+)(out)</text>
        <dbReference type="Rhea" id="RHEA:29827"/>
        <dbReference type="ChEBI" id="CHEBI:18420"/>
    </reaction>
</comment>
<evidence type="ECO:0000256" key="6">
    <source>
        <dbReference type="ARBA" id="ARBA00022842"/>
    </source>
</evidence>
<evidence type="ECO:0000313" key="13">
    <source>
        <dbReference type="EMBL" id="SKB62757.1"/>
    </source>
</evidence>
<evidence type="ECO:0000256" key="7">
    <source>
        <dbReference type="ARBA" id="ARBA00022989"/>
    </source>
</evidence>
<keyword evidence="8" id="KW-0406">Ion transport</keyword>
<dbReference type="GO" id="GO:0015095">
    <property type="term" value="F:magnesium ion transmembrane transporter activity"/>
    <property type="evidence" value="ECO:0007669"/>
    <property type="project" value="TreeGrafter"/>
</dbReference>
<keyword evidence="6" id="KW-0460">Magnesium</keyword>
<evidence type="ECO:0000256" key="8">
    <source>
        <dbReference type="ARBA" id="ARBA00023065"/>
    </source>
</evidence>
<feature type="transmembrane region" description="Helical" evidence="12">
    <location>
        <begin position="245"/>
        <end position="265"/>
    </location>
</feature>
<keyword evidence="3" id="KW-0813">Transport</keyword>
<evidence type="ECO:0000313" key="14">
    <source>
        <dbReference type="Proteomes" id="UP000191112"/>
    </source>
</evidence>
<dbReference type="Pfam" id="PF01544">
    <property type="entry name" value="CorA"/>
    <property type="match status" value="1"/>
</dbReference>
<keyword evidence="5 12" id="KW-0812">Transmembrane</keyword>
<evidence type="ECO:0000256" key="12">
    <source>
        <dbReference type="SAM" id="Phobius"/>
    </source>
</evidence>
<evidence type="ECO:0000256" key="4">
    <source>
        <dbReference type="ARBA" id="ARBA00022475"/>
    </source>
</evidence>
<dbReference type="InterPro" id="IPR002523">
    <property type="entry name" value="MgTranspt_CorA/ZnTranspt_ZntB"/>
</dbReference>
<dbReference type="RefSeq" id="WP_079665639.1">
    <property type="nucleotide sequence ID" value="NZ_FUYZ01000001.1"/>
</dbReference>
<comment type="similarity">
    <text evidence="2">Belongs to the CorA metal ion transporter (MIT) (TC 1.A.35) family.</text>
</comment>
<keyword evidence="14" id="KW-1185">Reference proteome</keyword>
<keyword evidence="7 12" id="KW-1133">Transmembrane helix</keyword>
<evidence type="ECO:0000256" key="11">
    <source>
        <dbReference type="ARBA" id="ARBA00045497"/>
    </source>
</evidence>
<comment type="function">
    <text evidence="11">Mediates influx of magnesium ions. Alternates between open and closed states. Activated by low cytoplasmic Mg(2+) levels. Inactive when cytoplasmic Mg(2+) levels are high.</text>
</comment>
<dbReference type="GO" id="GO:0050897">
    <property type="term" value="F:cobalt ion binding"/>
    <property type="evidence" value="ECO:0007669"/>
    <property type="project" value="TreeGrafter"/>
</dbReference>
<dbReference type="SUPFAM" id="SSF144083">
    <property type="entry name" value="Magnesium transport protein CorA, transmembrane region"/>
    <property type="match status" value="1"/>
</dbReference>
<dbReference type="GO" id="GO:0000287">
    <property type="term" value="F:magnesium ion binding"/>
    <property type="evidence" value="ECO:0007669"/>
    <property type="project" value="TreeGrafter"/>
</dbReference>
<keyword evidence="4" id="KW-1003">Cell membrane</keyword>
<dbReference type="InterPro" id="IPR045863">
    <property type="entry name" value="CorA_TM1_TM2"/>
</dbReference>
<dbReference type="Gene3D" id="1.20.58.340">
    <property type="entry name" value="Magnesium transport protein CorA, transmembrane region"/>
    <property type="match status" value="2"/>
</dbReference>
<dbReference type="FunFam" id="1.20.58.340:FF:000004">
    <property type="entry name" value="Magnesium transport protein CorA"/>
    <property type="match status" value="1"/>
</dbReference>
<dbReference type="SUPFAM" id="SSF143865">
    <property type="entry name" value="CorA soluble domain-like"/>
    <property type="match status" value="1"/>
</dbReference>
<gene>
    <name evidence="13" type="ORF">SAMN05660477_00340</name>
</gene>
<feature type="transmembrane region" description="Helical" evidence="12">
    <location>
        <begin position="277"/>
        <end position="297"/>
    </location>
</feature>
<evidence type="ECO:0000256" key="1">
    <source>
        <dbReference type="ARBA" id="ARBA00004651"/>
    </source>
</evidence>
<proteinExistence type="inferred from homology"/>
<evidence type="ECO:0000256" key="10">
    <source>
        <dbReference type="ARBA" id="ARBA00034269"/>
    </source>
</evidence>
<evidence type="ECO:0000256" key="9">
    <source>
        <dbReference type="ARBA" id="ARBA00023136"/>
    </source>
</evidence>
<accession>A0A1T5CTQ2</accession>
<protein>
    <submittedName>
        <fullName evidence="13">Magnesium transporter</fullName>
    </submittedName>
</protein>
<evidence type="ECO:0000256" key="3">
    <source>
        <dbReference type="ARBA" id="ARBA00022448"/>
    </source>
</evidence>
<evidence type="ECO:0000256" key="2">
    <source>
        <dbReference type="ARBA" id="ARBA00009765"/>
    </source>
</evidence>
<dbReference type="GO" id="GO:0015087">
    <property type="term" value="F:cobalt ion transmembrane transporter activity"/>
    <property type="evidence" value="ECO:0007669"/>
    <property type="project" value="TreeGrafter"/>
</dbReference>
<reference evidence="13 14" key="1">
    <citation type="submission" date="2017-02" db="EMBL/GenBank/DDBJ databases">
        <authorList>
            <person name="Peterson S.W."/>
        </authorList>
    </citation>
    <scope>NUCLEOTIDE SEQUENCE [LARGE SCALE GENOMIC DNA]</scope>
    <source>
        <strain evidence="13 14">DSM 22323</strain>
    </source>
</reference>
<dbReference type="PANTHER" id="PTHR46494:SF1">
    <property type="entry name" value="CORA FAMILY METAL ION TRANSPORTER (EUROFUNG)"/>
    <property type="match status" value="1"/>
</dbReference>
<dbReference type="Proteomes" id="UP000191112">
    <property type="component" value="Unassembled WGS sequence"/>
</dbReference>
<dbReference type="AlphaFoldDB" id="A0A1T5CTQ2"/>
<dbReference type="GO" id="GO:0005886">
    <property type="term" value="C:plasma membrane"/>
    <property type="evidence" value="ECO:0007669"/>
    <property type="project" value="UniProtKB-SubCell"/>
</dbReference>
<dbReference type="OrthoDB" id="9803416at2"/>
<dbReference type="InterPro" id="IPR045861">
    <property type="entry name" value="CorA_cytoplasmic_dom"/>
</dbReference>
<dbReference type="EMBL" id="FUYZ01000001">
    <property type="protein sequence ID" value="SKB62757.1"/>
    <property type="molecule type" value="Genomic_DNA"/>
</dbReference>
<sequence length="302" mass="35573">MAIESILKNEHCEWLDVEMATEDDLAFLHNRYHINNLLLEDTIDPNHLPKYEEVDEVKFFLMRENTDLERQTLNTISDVSTKLSLFVLPNLIITIHRMKSKSIREVNEDIEKQPQLKEILSSDQLALKLALQVMKTYDNESQHLMEVLDNMENEIFLKNTNQTNQIRRLYKLKRKSGLNTRILNISSDWINKFHTLKLEDVEVMDLIDKQKDVIADFDHLNAQTTNLISMFLALSDQKANQVMKLLAMFSVYFLPLTFIAGVYGMNFDNMPELKYPYGYYGTLSFMALIVIVTFIYFRRKKW</sequence>
<dbReference type="CDD" id="cd12832">
    <property type="entry name" value="TmCorA-like_u3"/>
    <property type="match status" value="1"/>
</dbReference>
<evidence type="ECO:0000256" key="5">
    <source>
        <dbReference type="ARBA" id="ARBA00022692"/>
    </source>
</evidence>